<evidence type="ECO:0000256" key="1">
    <source>
        <dbReference type="SAM" id="Phobius"/>
    </source>
</evidence>
<protein>
    <submittedName>
        <fullName evidence="2">Uncharacterized protein</fullName>
    </submittedName>
</protein>
<comment type="caution">
    <text evidence="2">The sequence shown here is derived from an EMBL/GenBank/DDBJ whole genome shotgun (WGS) entry which is preliminary data.</text>
</comment>
<dbReference type="Proteomes" id="UP000094056">
    <property type="component" value="Unassembled WGS sequence"/>
</dbReference>
<feature type="transmembrane region" description="Helical" evidence="1">
    <location>
        <begin position="12"/>
        <end position="38"/>
    </location>
</feature>
<gene>
    <name evidence="2" type="ORF">SCARUB_01800</name>
</gene>
<proteinExistence type="predicted"/>
<dbReference type="PROSITE" id="PS51257">
    <property type="entry name" value="PROKAR_LIPOPROTEIN"/>
    <property type="match status" value="1"/>
</dbReference>
<keyword evidence="1" id="KW-0472">Membrane</keyword>
<name>A0A1E3XBT5_9BACT</name>
<evidence type="ECO:0000313" key="2">
    <source>
        <dbReference type="EMBL" id="ODS33101.1"/>
    </source>
</evidence>
<evidence type="ECO:0000313" key="3">
    <source>
        <dbReference type="Proteomes" id="UP000094056"/>
    </source>
</evidence>
<dbReference type="AlphaFoldDB" id="A0A1E3XBT5"/>
<keyword evidence="1" id="KW-1133">Transmembrane helix</keyword>
<keyword evidence="1" id="KW-0812">Transmembrane</keyword>
<sequence>MIIVRNEKILDVVKGTTIVFAFIVSCLVFIGGIGNYAFGNGVVGSVGEAEAAR</sequence>
<accession>A0A1E3XBT5</accession>
<organism evidence="2 3">
    <name type="scientific">Candidatus Scalindua rubra</name>
    <dbReference type="NCBI Taxonomy" id="1872076"/>
    <lineage>
        <taxon>Bacteria</taxon>
        <taxon>Pseudomonadati</taxon>
        <taxon>Planctomycetota</taxon>
        <taxon>Candidatus Brocadiia</taxon>
        <taxon>Candidatus Brocadiales</taxon>
        <taxon>Candidatus Scalinduaceae</taxon>
        <taxon>Candidatus Scalindua</taxon>
    </lineage>
</organism>
<reference evidence="2 3" key="1">
    <citation type="submission" date="2016-07" db="EMBL/GenBank/DDBJ databases">
        <title>Draft genome of Scalindua rubra, obtained from a brine-seawater interface in the Red Sea, sheds light on salt adaptation in anammox bacteria.</title>
        <authorList>
            <person name="Speth D.R."/>
            <person name="Lagkouvardos I."/>
            <person name="Wang Y."/>
            <person name="Qian P.-Y."/>
            <person name="Dutilh B.E."/>
            <person name="Jetten M.S."/>
        </authorList>
    </citation>
    <scope>NUCLEOTIDE SEQUENCE [LARGE SCALE GENOMIC DNA]</scope>
    <source>
        <strain evidence="2">BSI-1</strain>
    </source>
</reference>
<dbReference type="EMBL" id="MAYW01000038">
    <property type="protein sequence ID" value="ODS33101.1"/>
    <property type="molecule type" value="Genomic_DNA"/>
</dbReference>